<dbReference type="EMBL" id="WWEO01000043">
    <property type="protein sequence ID" value="NCD70246.1"/>
    <property type="molecule type" value="Genomic_DNA"/>
</dbReference>
<dbReference type="RefSeq" id="WP_166586236.1">
    <property type="nucleotide sequence ID" value="NZ_WWEO01000043.1"/>
</dbReference>
<organism evidence="2 3">
    <name type="scientific">Mucilaginibacter agri</name>
    <dbReference type="NCBI Taxonomy" id="2695265"/>
    <lineage>
        <taxon>Bacteria</taxon>
        <taxon>Pseudomonadati</taxon>
        <taxon>Bacteroidota</taxon>
        <taxon>Sphingobacteriia</taxon>
        <taxon>Sphingobacteriales</taxon>
        <taxon>Sphingobacteriaceae</taxon>
        <taxon>Mucilaginibacter</taxon>
    </lineage>
</organism>
<keyword evidence="3" id="KW-1185">Reference proteome</keyword>
<feature type="compositionally biased region" description="Basic and acidic residues" evidence="1">
    <location>
        <begin position="57"/>
        <end position="67"/>
    </location>
</feature>
<reference evidence="2" key="2">
    <citation type="submission" date="2020-10" db="EMBL/GenBank/DDBJ databases">
        <title>Mucilaginibacter sp. nov., isolated from soil.</title>
        <authorList>
            <person name="Jeon C.O."/>
        </authorList>
    </citation>
    <scope>NUCLEOTIDE SEQUENCE</scope>
    <source>
        <strain evidence="2">R11</strain>
    </source>
</reference>
<dbReference type="AlphaFoldDB" id="A0A965ZID0"/>
<reference evidence="2" key="1">
    <citation type="submission" date="2020-01" db="EMBL/GenBank/DDBJ databases">
        <authorList>
            <person name="Seo Y.L."/>
        </authorList>
    </citation>
    <scope>NUCLEOTIDE SEQUENCE</scope>
    <source>
        <strain evidence="2">R11</strain>
    </source>
</reference>
<protein>
    <submittedName>
        <fullName evidence="2">Uncharacterized protein</fullName>
    </submittedName>
</protein>
<gene>
    <name evidence="2" type="ORF">GSY63_12835</name>
</gene>
<accession>A0A965ZID0</accession>
<evidence type="ECO:0000313" key="2">
    <source>
        <dbReference type="EMBL" id="NCD70246.1"/>
    </source>
</evidence>
<evidence type="ECO:0000256" key="1">
    <source>
        <dbReference type="SAM" id="MobiDB-lite"/>
    </source>
</evidence>
<sequence>MDSNKRFIIRRTMSQERFEVLWKKRMEGECTLRELAEMDEIINRDPMVRQFVLKEMEDAELPPRNDEPNTSPPATPQLKTLGDKIKSFLKRLINFFMSDSEWVIS</sequence>
<dbReference type="Proteomes" id="UP000638732">
    <property type="component" value="Unassembled WGS sequence"/>
</dbReference>
<feature type="region of interest" description="Disordered" evidence="1">
    <location>
        <begin position="57"/>
        <end position="79"/>
    </location>
</feature>
<evidence type="ECO:0000313" key="3">
    <source>
        <dbReference type="Proteomes" id="UP000638732"/>
    </source>
</evidence>
<comment type="caution">
    <text evidence="2">The sequence shown here is derived from an EMBL/GenBank/DDBJ whole genome shotgun (WGS) entry which is preliminary data.</text>
</comment>
<name>A0A965ZID0_9SPHI</name>
<proteinExistence type="predicted"/>